<gene>
    <name evidence="2" type="ORF">OFUS_LOCUS26194</name>
</gene>
<reference evidence="2" key="1">
    <citation type="submission" date="2022-03" db="EMBL/GenBank/DDBJ databases">
        <authorList>
            <person name="Martin C."/>
        </authorList>
    </citation>
    <scope>NUCLEOTIDE SEQUENCE</scope>
</reference>
<dbReference type="OrthoDB" id="7108654at2759"/>
<dbReference type="Pfam" id="PF04199">
    <property type="entry name" value="Cyclase"/>
    <property type="match status" value="1"/>
</dbReference>
<keyword evidence="3" id="KW-1185">Reference proteome</keyword>
<dbReference type="AlphaFoldDB" id="A0A8J1TLW0"/>
<dbReference type="SUPFAM" id="SSF102198">
    <property type="entry name" value="Putative cyclase"/>
    <property type="match status" value="1"/>
</dbReference>
<evidence type="ECO:0000313" key="2">
    <source>
        <dbReference type="EMBL" id="CAH1802525.1"/>
    </source>
</evidence>
<dbReference type="Proteomes" id="UP000749559">
    <property type="component" value="Unassembled WGS sequence"/>
</dbReference>
<dbReference type="PANTHER" id="PTHR31118:SF12">
    <property type="entry name" value="CYCLASE-LIKE PROTEIN 2"/>
    <property type="match status" value="1"/>
</dbReference>
<evidence type="ECO:0000256" key="1">
    <source>
        <dbReference type="ARBA" id="ARBA00007865"/>
    </source>
</evidence>
<organism evidence="2 3">
    <name type="scientific">Owenia fusiformis</name>
    <name type="common">Polychaete worm</name>
    <dbReference type="NCBI Taxonomy" id="6347"/>
    <lineage>
        <taxon>Eukaryota</taxon>
        <taxon>Metazoa</taxon>
        <taxon>Spiralia</taxon>
        <taxon>Lophotrochozoa</taxon>
        <taxon>Annelida</taxon>
        <taxon>Polychaeta</taxon>
        <taxon>Sedentaria</taxon>
        <taxon>Canalipalpata</taxon>
        <taxon>Sabellida</taxon>
        <taxon>Oweniida</taxon>
        <taxon>Oweniidae</taxon>
        <taxon>Owenia</taxon>
    </lineage>
</organism>
<dbReference type="EMBL" id="CAIIXF020000012">
    <property type="protein sequence ID" value="CAH1802525.1"/>
    <property type="molecule type" value="Genomic_DNA"/>
</dbReference>
<dbReference type="Gene3D" id="3.50.30.50">
    <property type="entry name" value="Putative cyclase"/>
    <property type="match status" value="1"/>
</dbReference>
<proteinExistence type="inferred from homology"/>
<dbReference type="GO" id="GO:0019441">
    <property type="term" value="P:L-tryptophan catabolic process to kynurenine"/>
    <property type="evidence" value="ECO:0007669"/>
    <property type="project" value="InterPro"/>
</dbReference>
<protein>
    <submittedName>
        <fullName evidence="2">Uncharacterized protein</fullName>
    </submittedName>
</protein>
<evidence type="ECO:0000313" key="3">
    <source>
        <dbReference type="Proteomes" id="UP000749559"/>
    </source>
</evidence>
<comment type="caution">
    <text evidence="2">The sequence shown here is derived from an EMBL/GenBank/DDBJ whole genome shotgun (WGS) entry which is preliminary data.</text>
</comment>
<dbReference type="GO" id="GO:0004061">
    <property type="term" value="F:arylformamidase activity"/>
    <property type="evidence" value="ECO:0007669"/>
    <property type="project" value="InterPro"/>
</dbReference>
<accession>A0A8J1TLW0</accession>
<comment type="similarity">
    <text evidence="1">Belongs to the Cyclase 1 superfamily.</text>
</comment>
<sequence length="260" mass="29384">MGTRLQFLISLCLLKVHNCREYVDMTYELFEGLPKTTVTPDFKQAVIFEGPWLKTKFFASYKFESAEHMGTHIDAPFHFNRNASYVNEIPFENLHGPGVVLDIRERVKKMGPGKEATVKISDAKAWEKKYGKIPKGAIVIMNSGWGKHWPDVNKFIGLKDPDNPDGLVPSMLSPGFSKKLARWLLKERYIIGIATDTINCDKGSAVNYDVHNILLPQEKWCVEMIANVEQIPVNGTEIFVMPIKIRGGTGAPARIFAMWN</sequence>
<dbReference type="PANTHER" id="PTHR31118">
    <property type="entry name" value="CYCLASE-LIKE PROTEIN 2"/>
    <property type="match status" value="1"/>
</dbReference>
<dbReference type="InterPro" id="IPR037175">
    <property type="entry name" value="KFase_sf"/>
</dbReference>
<name>A0A8J1TLW0_OWEFU</name>
<dbReference type="InterPro" id="IPR007325">
    <property type="entry name" value="KFase/CYL"/>
</dbReference>